<name>A0AAD6C922_9EURO</name>
<dbReference type="AlphaFoldDB" id="A0AAD6C922"/>
<organism evidence="2 3">
    <name type="scientific">Penicillium daleae</name>
    <dbReference type="NCBI Taxonomy" id="63821"/>
    <lineage>
        <taxon>Eukaryota</taxon>
        <taxon>Fungi</taxon>
        <taxon>Dikarya</taxon>
        <taxon>Ascomycota</taxon>
        <taxon>Pezizomycotina</taxon>
        <taxon>Eurotiomycetes</taxon>
        <taxon>Eurotiomycetidae</taxon>
        <taxon>Eurotiales</taxon>
        <taxon>Aspergillaceae</taxon>
        <taxon>Penicillium</taxon>
    </lineage>
</organism>
<dbReference type="Proteomes" id="UP001213681">
    <property type="component" value="Unassembled WGS sequence"/>
</dbReference>
<sequence length="231" mass="26231">MLDNNKGILGVTLRLTTIFSKMRQFSRCFNRSTKSLSRRTSSLGSSDLFEYTFGRFLFNEELHRAERRIQFDVGALARATCHSVGRCINSGDFNRVLKITFNDGSAVLARLPYKTTVPKYHTVASEAATLVLLRAYGVPVPKVLAYSLDQTNPVGNEYVIFERLEGTPLSDQRFSMDTKTRVNIMRQIADVERRFMSIHFLVNGSLYYRRDLDSSQRVILVLNDIVVSLAA</sequence>
<protein>
    <submittedName>
        <fullName evidence="2">Kinase-like protein</fullName>
    </submittedName>
</protein>
<dbReference type="SUPFAM" id="SSF56112">
    <property type="entry name" value="Protein kinase-like (PK-like)"/>
    <property type="match status" value="1"/>
</dbReference>
<reference evidence="2" key="2">
    <citation type="journal article" date="2023" name="IMA Fungus">
        <title>Comparative genomic study of the Penicillium genus elucidates a diverse pangenome and 15 lateral gene transfer events.</title>
        <authorList>
            <person name="Petersen C."/>
            <person name="Sorensen T."/>
            <person name="Nielsen M.R."/>
            <person name="Sondergaard T.E."/>
            <person name="Sorensen J.L."/>
            <person name="Fitzpatrick D.A."/>
            <person name="Frisvad J.C."/>
            <person name="Nielsen K.L."/>
        </authorList>
    </citation>
    <scope>NUCLEOTIDE SEQUENCE</scope>
    <source>
        <strain evidence="2">IBT 16125</strain>
    </source>
</reference>
<dbReference type="GO" id="GO:0005739">
    <property type="term" value="C:mitochondrion"/>
    <property type="evidence" value="ECO:0007669"/>
    <property type="project" value="TreeGrafter"/>
</dbReference>
<keyword evidence="2" id="KW-0808">Transferase</keyword>
<evidence type="ECO:0000259" key="1">
    <source>
        <dbReference type="Pfam" id="PF01636"/>
    </source>
</evidence>
<dbReference type="InterPro" id="IPR011009">
    <property type="entry name" value="Kinase-like_dom_sf"/>
</dbReference>
<proteinExistence type="predicted"/>
<reference evidence="2" key="1">
    <citation type="submission" date="2022-12" db="EMBL/GenBank/DDBJ databases">
        <authorList>
            <person name="Petersen C."/>
        </authorList>
    </citation>
    <scope>NUCLEOTIDE SEQUENCE</scope>
    <source>
        <strain evidence="2">IBT 16125</strain>
    </source>
</reference>
<dbReference type="RefSeq" id="XP_056766563.1">
    <property type="nucleotide sequence ID" value="XM_056907945.1"/>
</dbReference>
<feature type="domain" description="Aminoglycoside phosphotransferase" evidence="1">
    <location>
        <begin position="90"/>
        <end position="198"/>
    </location>
</feature>
<gene>
    <name evidence="2" type="ORF">N7458_004563</name>
</gene>
<dbReference type="EMBL" id="JAPVEA010000005">
    <property type="protein sequence ID" value="KAJ5453607.1"/>
    <property type="molecule type" value="Genomic_DNA"/>
</dbReference>
<dbReference type="Pfam" id="PF01636">
    <property type="entry name" value="APH"/>
    <property type="match status" value="1"/>
</dbReference>
<evidence type="ECO:0000313" key="2">
    <source>
        <dbReference type="EMBL" id="KAJ5453607.1"/>
    </source>
</evidence>
<dbReference type="GeneID" id="81598188"/>
<dbReference type="PANTHER" id="PTHR36091">
    <property type="entry name" value="ALTERED INHERITANCE OF MITOCHONDRIA PROTEIN 9, MITOCHONDRIAL"/>
    <property type="match status" value="1"/>
</dbReference>
<dbReference type="InterPro" id="IPR051035">
    <property type="entry name" value="Mito_inheritance_9"/>
</dbReference>
<dbReference type="InterPro" id="IPR002575">
    <property type="entry name" value="Aminoglycoside_PTrfase"/>
</dbReference>
<comment type="caution">
    <text evidence="2">The sequence shown here is derived from an EMBL/GenBank/DDBJ whole genome shotgun (WGS) entry which is preliminary data.</text>
</comment>
<dbReference type="Gene3D" id="3.30.200.20">
    <property type="entry name" value="Phosphorylase Kinase, domain 1"/>
    <property type="match status" value="1"/>
</dbReference>
<keyword evidence="3" id="KW-1185">Reference proteome</keyword>
<dbReference type="GO" id="GO:0016301">
    <property type="term" value="F:kinase activity"/>
    <property type="evidence" value="ECO:0007669"/>
    <property type="project" value="UniProtKB-KW"/>
</dbReference>
<evidence type="ECO:0000313" key="3">
    <source>
        <dbReference type="Proteomes" id="UP001213681"/>
    </source>
</evidence>
<accession>A0AAD6C922</accession>
<keyword evidence="2" id="KW-0418">Kinase</keyword>
<dbReference type="PANTHER" id="PTHR36091:SF2">
    <property type="entry name" value="AMINOGLYCOSIDE PHOSPHOTRANSFERASE DOMAIN-CONTAINING PROTEIN"/>
    <property type="match status" value="1"/>
</dbReference>